<protein>
    <recommendedName>
        <fullName evidence="3">5'-3' exonuclease alpha-helical arch N-terminal domain-containing protein</fullName>
    </recommendedName>
</protein>
<name>A0A8S9MTY8_BRACR</name>
<reference evidence="1" key="1">
    <citation type="submission" date="2019-12" db="EMBL/GenBank/DDBJ databases">
        <title>Genome sequencing and annotation of Brassica cretica.</title>
        <authorList>
            <person name="Studholme D.J."/>
            <person name="Sarris P."/>
        </authorList>
    </citation>
    <scope>NUCLEOTIDE SEQUENCE</scope>
    <source>
        <strain evidence="1">PFS-109/04</strain>
        <tissue evidence="1">Leaf</tissue>
    </source>
</reference>
<accession>A0A8S9MTY8</accession>
<organism evidence="1 2">
    <name type="scientific">Brassica cretica</name>
    <name type="common">Mustard</name>
    <dbReference type="NCBI Taxonomy" id="69181"/>
    <lineage>
        <taxon>Eukaryota</taxon>
        <taxon>Viridiplantae</taxon>
        <taxon>Streptophyta</taxon>
        <taxon>Embryophyta</taxon>
        <taxon>Tracheophyta</taxon>
        <taxon>Spermatophyta</taxon>
        <taxon>Magnoliopsida</taxon>
        <taxon>eudicotyledons</taxon>
        <taxon>Gunneridae</taxon>
        <taxon>Pentapetalae</taxon>
        <taxon>rosids</taxon>
        <taxon>malvids</taxon>
        <taxon>Brassicales</taxon>
        <taxon>Brassicaceae</taxon>
        <taxon>Brassiceae</taxon>
        <taxon>Brassica</taxon>
    </lineage>
</organism>
<evidence type="ECO:0008006" key="3">
    <source>
        <dbReference type="Google" id="ProtNLM"/>
    </source>
</evidence>
<comment type="caution">
    <text evidence="1">The sequence shown here is derived from an EMBL/GenBank/DDBJ whole genome shotgun (WGS) entry which is preliminary data.</text>
</comment>
<sequence length="208" mass="23170">MLLDLMTSHLSHHSRLLWRNLCFLRRIENLCNMRNYSLIISPSLARTTKLITSAASSNGGRVMLIDGTSIMYRAYYKLLARLNHGHLTHADGNADWVFTIFSALSLVVFDHDGVAYGSTSNSSNGYRSSKGAVFSSNAQPAAVFSCYGFVHTERDVYSLLSLLLSDENALHELPPYFLPCIGDYAEGFPADPVIRETLKLWESLEAKS</sequence>
<dbReference type="Proteomes" id="UP000712600">
    <property type="component" value="Unassembled WGS sequence"/>
</dbReference>
<dbReference type="EMBL" id="QGKX02002183">
    <property type="protein sequence ID" value="KAF3487445.1"/>
    <property type="molecule type" value="Genomic_DNA"/>
</dbReference>
<evidence type="ECO:0000313" key="1">
    <source>
        <dbReference type="EMBL" id="KAF3487445.1"/>
    </source>
</evidence>
<dbReference type="AlphaFoldDB" id="A0A8S9MTY8"/>
<gene>
    <name evidence="1" type="ORF">F2Q69_00056654</name>
</gene>
<evidence type="ECO:0000313" key="2">
    <source>
        <dbReference type="Proteomes" id="UP000712600"/>
    </source>
</evidence>
<proteinExistence type="predicted"/>